<feature type="region of interest" description="Disordered" evidence="1">
    <location>
        <begin position="313"/>
        <end position="332"/>
    </location>
</feature>
<evidence type="ECO:0000313" key="4">
    <source>
        <dbReference type="EMBL" id="TWX64572.1"/>
    </source>
</evidence>
<feature type="transmembrane region" description="Helical" evidence="2">
    <location>
        <begin position="164"/>
        <end position="182"/>
    </location>
</feature>
<feature type="transmembrane region" description="Helical" evidence="2">
    <location>
        <begin position="42"/>
        <end position="58"/>
    </location>
</feature>
<reference evidence="4 5" key="1">
    <citation type="submission" date="2019-07" db="EMBL/GenBank/DDBJ databases">
        <title>Genomes of sea-ice associated Colwellia species.</title>
        <authorList>
            <person name="Bowman J.P."/>
        </authorList>
    </citation>
    <scope>NUCLEOTIDE SEQUENCE [LARGE SCALE GENOMIC DNA]</scope>
    <source>
        <strain evidence="4 5">ACAM 459</strain>
    </source>
</reference>
<feature type="transmembrane region" description="Helical" evidence="2">
    <location>
        <begin position="111"/>
        <end position="133"/>
    </location>
</feature>
<evidence type="ECO:0000313" key="5">
    <source>
        <dbReference type="Proteomes" id="UP000321822"/>
    </source>
</evidence>
<dbReference type="EMBL" id="VOLT01000013">
    <property type="protein sequence ID" value="TWX64572.1"/>
    <property type="molecule type" value="Genomic_DNA"/>
</dbReference>
<organism evidence="4 5">
    <name type="scientific">Colwellia demingiae</name>
    <dbReference type="NCBI Taxonomy" id="89401"/>
    <lineage>
        <taxon>Bacteria</taxon>
        <taxon>Pseudomonadati</taxon>
        <taxon>Pseudomonadota</taxon>
        <taxon>Gammaproteobacteria</taxon>
        <taxon>Alteromonadales</taxon>
        <taxon>Colwelliaceae</taxon>
        <taxon>Colwellia</taxon>
    </lineage>
</organism>
<feature type="transmembrane region" description="Helical" evidence="2">
    <location>
        <begin position="219"/>
        <end position="238"/>
    </location>
</feature>
<dbReference type="Pfam" id="PF11992">
    <property type="entry name" value="TgpA_N"/>
    <property type="match status" value="1"/>
</dbReference>
<dbReference type="InterPro" id="IPR025403">
    <property type="entry name" value="TgpA-like_C"/>
</dbReference>
<gene>
    <name evidence="4" type="ORF">ESZ36_19960</name>
</gene>
<feature type="transmembrane region" description="Helical" evidence="2">
    <location>
        <begin position="188"/>
        <end position="207"/>
    </location>
</feature>
<evidence type="ECO:0000256" key="1">
    <source>
        <dbReference type="SAM" id="MobiDB-lite"/>
    </source>
</evidence>
<dbReference type="Gene3D" id="3.10.620.30">
    <property type="match status" value="1"/>
</dbReference>
<keyword evidence="2" id="KW-0472">Membrane</keyword>
<dbReference type="InterPro" id="IPR002931">
    <property type="entry name" value="Transglutaminase-like"/>
</dbReference>
<name>A0A5C6Q776_9GAMM</name>
<dbReference type="SMART" id="SM00460">
    <property type="entry name" value="TGc"/>
    <property type="match status" value="1"/>
</dbReference>
<feature type="transmembrane region" description="Helical" evidence="2">
    <location>
        <begin position="139"/>
        <end position="157"/>
    </location>
</feature>
<dbReference type="AlphaFoldDB" id="A0A5C6Q776"/>
<sequence length="752" mass="84909">MFNRTGIIFMSFFKRKATQPSSGYLGKGKNRSKINFSLSRKNAWLLWLCQCLNIAVIALELSTWMLAIISLSLVWQALLLHQNRDRVKAKNTIKSGTQADHRPNTHLHKQLATNVAPVLLGMFALLGCLAIAITAKEVGILTSMLHLLCFSYVLKAFELKARSDFYQLLLLGLFVLASSLIFRQDLAFTLITFILLVINLAVLLQLFSMEKAFATNIKVVVLLLGQSTLLAIVLFLVFPRLSPFWQVPRAKSAETGLSDTVKPGDIANLTRSTKLAFRVDFGQQKVPAYSQLYWRAMVLEDYDGKQWSRQKATRTTLSNKATGSDKSSNDKPLTFDASTTDVLPLNYHVIVEPSFQKYLFALTPAIIAGDKSGINPQTGFTFSSTRIISQAKSYQLTSYLTAPLALELSKKSKQVNLRFPEGSNPRLEQFALQLRHNYADVEARAKAVLTFINKEKYAYTLQPPMLDNNSLDQFFFDTQSGFCAHYASAFTFLMRASGVPARMVIGYLGGEYNGENEQQSDSQGHLSIYQYDAHAWSEIWVTGKGWLRIDPTSAVDPQRVNSGWSSELLQQQSALNNDLISLYKFKNSAFLNAIRLQLDALDYQWTRWVIGFTTKQQYNLFKNLFGKMASWKLALIIGVSLIISMATLMLCLHLLNRTKHTQKVLSKWQVVYQKALAQLAKQGMDKPAGMTVNDFAKQVREQSPELAIAFTRLSASYNSLCYQTLSIDEQDKLVLTMQHHYRQFLHILKKQS</sequence>
<feature type="compositionally biased region" description="Polar residues" evidence="1">
    <location>
        <begin position="313"/>
        <end position="326"/>
    </location>
</feature>
<dbReference type="InterPro" id="IPR052901">
    <property type="entry name" value="Bact_TGase-like"/>
</dbReference>
<dbReference type="SUPFAM" id="SSF54001">
    <property type="entry name" value="Cysteine proteinases"/>
    <property type="match status" value="1"/>
</dbReference>
<dbReference type="Proteomes" id="UP000321822">
    <property type="component" value="Unassembled WGS sequence"/>
</dbReference>
<feature type="domain" description="Transglutaminase-like" evidence="3">
    <location>
        <begin position="475"/>
        <end position="553"/>
    </location>
</feature>
<proteinExistence type="predicted"/>
<evidence type="ECO:0000259" key="3">
    <source>
        <dbReference type="SMART" id="SM00460"/>
    </source>
</evidence>
<dbReference type="InterPro" id="IPR021878">
    <property type="entry name" value="TgpA_N"/>
</dbReference>
<feature type="transmembrane region" description="Helical" evidence="2">
    <location>
        <begin position="64"/>
        <end position="81"/>
    </location>
</feature>
<keyword evidence="5" id="KW-1185">Reference proteome</keyword>
<dbReference type="PANTHER" id="PTHR42736:SF1">
    <property type="entry name" value="PROTEIN-GLUTAMINE GAMMA-GLUTAMYLTRANSFERASE"/>
    <property type="match status" value="1"/>
</dbReference>
<evidence type="ECO:0000256" key="2">
    <source>
        <dbReference type="SAM" id="Phobius"/>
    </source>
</evidence>
<dbReference type="Pfam" id="PF13559">
    <property type="entry name" value="DUF4129"/>
    <property type="match status" value="1"/>
</dbReference>
<dbReference type="Pfam" id="PF01841">
    <property type="entry name" value="Transglut_core"/>
    <property type="match status" value="1"/>
</dbReference>
<dbReference type="OrthoDB" id="9804872at2"/>
<keyword evidence="2" id="KW-0812">Transmembrane</keyword>
<comment type="caution">
    <text evidence="4">The sequence shown here is derived from an EMBL/GenBank/DDBJ whole genome shotgun (WGS) entry which is preliminary data.</text>
</comment>
<dbReference type="InterPro" id="IPR038765">
    <property type="entry name" value="Papain-like_cys_pep_sf"/>
</dbReference>
<feature type="transmembrane region" description="Helical" evidence="2">
    <location>
        <begin position="633"/>
        <end position="655"/>
    </location>
</feature>
<protein>
    <submittedName>
        <fullName evidence="4">DUF3488 domain-containing protein</fullName>
    </submittedName>
</protein>
<dbReference type="PANTHER" id="PTHR42736">
    <property type="entry name" value="PROTEIN-GLUTAMINE GAMMA-GLUTAMYLTRANSFERASE"/>
    <property type="match status" value="1"/>
</dbReference>
<keyword evidence="2" id="KW-1133">Transmembrane helix</keyword>
<accession>A0A5C6Q776</accession>